<gene>
    <name evidence="3" type="ORF">CC99x_008645</name>
    <name evidence="2" type="ORF">CC99x_00883</name>
</gene>
<dbReference type="RefSeq" id="WP_057624005.1">
    <property type="nucleotide sequence ID" value="NZ_LKHV02000001.1"/>
</dbReference>
<keyword evidence="4" id="KW-1185">Reference proteome</keyword>
<evidence type="ECO:0000313" key="4">
    <source>
        <dbReference type="Proteomes" id="UP000051494"/>
    </source>
</evidence>
<proteinExistence type="predicted"/>
<reference evidence="3" key="2">
    <citation type="journal article" date="2016" name="Genome Announc.">
        <title>Draft Genome Sequences of Two Novel Amoeba-Resistant Intranuclear Bacteria, 'Candidatus Berkiella cookevillensis' and 'Candidatus Berkiella aquae'.</title>
        <authorList>
            <person name="Mehari Y.T."/>
            <person name="Arivett B.A."/>
            <person name="Farone A.L."/>
            <person name="Gunderson J.H."/>
            <person name="Farone M.B."/>
        </authorList>
    </citation>
    <scope>NUCLEOTIDE SEQUENCE</scope>
    <source>
        <strain evidence="3">CC99</strain>
    </source>
</reference>
<dbReference type="EMBL" id="LKHV02000001">
    <property type="protein sequence ID" value="MCS5708968.1"/>
    <property type="molecule type" value="Genomic_DNA"/>
</dbReference>
<sequence length="253" mass="28926">MSLWIGKFVSSCLAVFFSVVAIDRAVYASTATAAVPTISVTEPEAMTPPGHILEGGVKVFGVNFNQGFVEQLETHLDKVSPLFLAGMSAYYYGEKNIPKATFYYQAALLRMNIDAKIIPDNMLDDYPAMITMILGDFFFEYELTKKLFLEHMDALLRAKIEVVDWDKKTARNYSIWEFVKQDHEKVKAMIDQTYQEWNVSITDLTNEVMRYKRMLATMPDDQNVSELFNLYIEKLTKENNSMVGDRAPGEFVQ</sequence>
<evidence type="ECO:0000313" key="2">
    <source>
        <dbReference type="EMBL" id="KRG19354.1"/>
    </source>
</evidence>
<dbReference type="Proteomes" id="UP000051494">
    <property type="component" value="Unassembled WGS sequence"/>
</dbReference>
<reference evidence="2" key="1">
    <citation type="submission" date="2015-09" db="EMBL/GenBank/DDBJ databases">
        <title>Draft Genome Sequences of Two Novel Amoeba-resistant Intranuclear Bacteria, Candidatus Berkiella cookevillensis and Candidatus Berkiella aquae.</title>
        <authorList>
            <person name="Mehari Y.T."/>
            <person name="Arivett B.A."/>
            <person name="Farone A.L."/>
            <person name="Gunderson J.H."/>
            <person name="Farone M.B."/>
        </authorList>
    </citation>
    <scope>NUCLEOTIDE SEQUENCE [LARGE SCALE GENOMIC DNA]</scope>
    <source>
        <strain evidence="2">CC99</strain>
    </source>
</reference>
<comment type="caution">
    <text evidence="2">The sequence shown here is derived from an EMBL/GenBank/DDBJ whole genome shotgun (WGS) entry which is preliminary data.</text>
</comment>
<protein>
    <submittedName>
        <fullName evidence="2">Uncharacterized protein</fullName>
    </submittedName>
</protein>
<reference evidence="3" key="3">
    <citation type="submission" date="2021-06" db="EMBL/GenBank/DDBJ databases">
        <title>Genomic Description and Analysis of Intracellular Bacteria, Candidatus Berkiella cookevillensis and Candidatus Berkiella aquae.</title>
        <authorList>
            <person name="Kidane D.T."/>
            <person name="Mehari Y.T."/>
            <person name="Rice F.C."/>
            <person name="Arivett B.A."/>
            <person name="Farone A.L."/>
            <person name="Berk S.G."/>
            <person name="Farone M.B."/>
        </authorList>
    </citation>
    <scope>NUCLEOTIDE SEQUENCE</scope>
    <source>
        <strain evidence="3">CC99</strain>
    </source>
</reference>
<evidence type="ECO:0000313" key="3">
    <source>
        <dbReference type="EMBL" id="MCS5708968.1"/>
    </source>
</evidence>
<keyword evidence="1" id="KW-0732">Signal</keyword>
<feature type="chain" id="PRO_5043129776" evidence="1">
    <location>
        <begin position="22"/>
        <end position="253"/>
    </location>
</feature>
<feature type="signal peptide" evidence="1">
    <location>
        <begin position="1"/>
        <end position="21"/>
    </location>
</feature>
<name>A0A0Q9YPU2_9GAMM</name>
<dbReference type="EMBL" id="LKHV01000003">
    <property type="protein sequence ID" value="KRG19354.1"/>
    <property type="molecule type" value="Genomic_DNA"/>
</dbReference>
<organism evidence="2">
    <name type="scientific">Candidatus Berkiella cookevillensis</name>
    <dbReference type="NCBI Taxonomy" id="437022"/>
    <lineage>
        <taxon>Bacteria</taxon>
        <taxon>Pseudomonadati</taxon>
        <taxon>Pseudomonadota</taxon>
        <taxon>Gammaproteobacteria</taxon>
        <taxon>Candidatus Berkiellales</taxon>
        <taxon>Candidatus Berkiellaceae</taxon>
        <taxon>Candidatus Berkiella</taxon>
    </lineage>
</organism>
<dbReference type="AlphaFoldDB" id="A0A0Q9YPU2"/>
<accession>A0A0Q9YPU2</accession>
<evidence type="ECO:0000256" key="1">
    <source>
        <dbReference type="SAM" id="SignalP"/>
    </source>
</evidence>